<comment type="caution">
    <text evidence="2">The sequence shown here is derived from an EMBL/GenBank/DDBJ whole genome shotgun (WGS) entry which is preliminary data.</text>
</comment>
<name>A0A0M8P2W2_9EURO</name>
<evidence type="ECO:0000256" key="1">
    <source>
        <dbReference type="SAM" id="Phobius"/>
    </source>
</evidence>
<evidence type="ECO:0000313" key="3">
    <source>
        <dbReference type="Proteomes" id="UP000037696"/>
    </source>
</evidence>
<proteinExistence type="predicted"/>
<keyword evidence="1" id="KW-0472">Membrane</keyword>
<gene>
    <name evidence="2" type="ORF">ACN38_g9616</name>
</gene>
<evidence type="ECO:0000313" key="2">
    <source>
        <dbReference type="EMBL" id="KOS39551.1"/>
    </source>
</evidence>
<organism evidence="2 3">
    <name type="scientific">Penicillium nordicum</name>
    <dbReference type="NCBI Taxonomy" id="229535"/>
    <lineage>
        <taxon>Eukaryota</taxon>
        <taxon>Fungi</taxon>
        <taxon>Dikarya</taxon>
        <taxon>Ascomycota</taxon>
        <taxon>Pezizomycotina</taxon>
        <taxon>Eurotiomycetes</taxon>
        <taxon>Eurotiomycetidae</taxon>
        <taxon>Eurotiales</taxon>
        <taxon>Aspergillaceae</taxon>
        <taxon>Penicillium</taxon>
    </lineage>
</organism>
<keyword evidence="1" id="KW-1133">Transmembrane helix</keyword>
<keyword evidence="3" id="KW-1185">Reference proteome</keyword>
<feature type="transmembrane region" description="Helical" evidence="1">
    <location>
        <begin position="7"/>
        <end position="28"/>
    </location>
</feature>
<keyword evidence="1" id="KW-0812">Transmembrane</keyword>
<feature type="transmembrane region" description="Helical" evidence="1">
    <location>
        <begin position="34"/>
        <end position="55"/>
    </location>
</feature>
<accession>A0A0M8P2W2</accession>
<protein>
    <submittedName>
        <fullName evidence="2">Uncharacterized protein</fullName>
    </submittedName>
</protein>
<dbReference type="EMBL" id="LHQQ01000198">
    <property type="protein sequence ID" value="KOS39551.1"/>
    <property type="molecule type" value="Genomic_DNA"/>
</dbReference>
<reference evidence="2 3" key="1">
    <citation type="submission" date="2015-08" db="EMBL/GenBank/DDBJ databases">
        <title>Genome sequencing of Penicillium nordicum.</title>
        <authorList>
            <person name="Nguyen H.D."/>
            <person name="Seifert K.A."/>
        </authorList>
    </citation>
    <scope>NUCLEOTIDE SEQUENCE [LARGE SCALE GENOMIC DNA]</scope>
    <source>
        <strain evidence="2 3">DAOMC 185683</strain>
    </source>
</reference>
<dbReference type="AlphaFoldDB" id="A0A0M8P2W2"/>
<sequence length="123" mass="14016">MVHMAGVVLIVIRAGAITLVLTLGLRLPRDQLRSIHVLLLLLLFLFLSYVSTRLSKSAKKKKKKKKTKKSWLSFGLPGFTFQNTCVEDCQLRTQPHITTTHNHTKDRNPLQGNPFTVTFPQDY</sequence>
<dbReference type="Proteomes" id="UP000037696">
    <property type="component" value="Unassembled WGS sequence"/>
</dbReference>